<sequence>MDHTLNDLYVDMINAQDYAIPSTAGAAGSFDGDTTAAAAHTQLPVWYDAAHSAFGPLSTKVLPVLHAAYAPAISTAGGAAVLLTTVWLVSGYFTGAFLYKNTLGCKTSKALLVAGQTWFIAAAMMVAAALFSDQLQGLCNCLRTPSLGGLTKTDGEFIFSSLGTLVAWRYILNSMLGYGER</sequence>
<accession>A0A7R9WJN9</accession>
<evidence type="ECO:0000313" key="2">
    <source>
        <dbReference type="EMBL" id="CAD8325200.1"/>
    </source>
</evidence>
<feature type="transmembrane region" description="Helical" evidence="1">
    <location>
        <begin position="111"/>
        <end position="131"/>
    </location>
</feature>
<proteinExistence type="predicted"/>
<name>A0A7R9WJN9_9STRA</name>
<dbReference type="AlphaFoldDB" id="A0A7R9WJN9"/>
<keyword evidence="1" id="KW-1133">Transmembrane helix</keyword>
<keyword evidence="1" id="KW-0472">Membrane</keyword>
<reference evidence="2" key="1">
    <citation type="submission" date="2021-01" db="EMBL/GenBank/DDBJ databases">
        <authorList>
            <person name="Corre E."/>
            <person name="Pelletier E."/>
            <person name="Niang G."/>
            <person name="Scheremetjew M."/>
            <person name="Finn R."/>
            <person name="Kale V."/>
            <person name="Holt S."/>
            <person name="Cochrane G."/>
            <person name="Meng A."/>
            <person name="Brown T."/>
            <person name="Cohen L."/>
        </authorList>
    </citation>
    <scope>NUCLEOTIDE SEQUENCE</scope>
    <source>
        <strain evidence="2">CCMP147</strain>
    </source>
</reference>
<organism evidence="2">
    <name type="scientific">Pseudictyota dubia</name>
    <dbReference type="NCBI Taxonomy" id="2749911"/>
    <lineage>
        <taxon>Eukaryota</taxon>
        <taxon>Sar</taxon>
        <taxon>Stramenopiles</taxon>
        <taxon>Ochrophyta</taxon>
        <taxon>Bacillariophyta</taxon>
        <taxon>Mediophyceae</taxon>
        <taxon>Biddulphiophycidae</taxon>
        <taxon>Eupodiscales</taxon>
        <taxon>Odontellaceae</taxon>
        <taxon>Pseudictyota</taxon>
    </lineage>
</organism>
<keyword evidence="1" id="KW-0812">Transmembrane</keyword>
<evidence type="ECO:0000256" key="1">
    <source>
        <dbReference type="SAM" id="Phobius"/>
    </source>
</evidence>
<protein>
    <submittedName>
        <fullName evidence="2">Uncharacterized protein</fullName>
    </submittedName>
</protein>
<dbReference type="EMBL" id="HBED01046956">
    <property type="protein sequence ID" value="CAD8325200.1"/>
    <property type="molecule type" value="Transcribed_RNA"/>
</dbReference>
<gene>
    <name evidence="2" type="ORF">TDUB1175_LOCUS23620</name>
</gene>